<evidence type="ECO:0000313" key="2">
    <source>
        <dbReference type="Proteomes" id="UP001374584"/>
    </source>
</evidence>
<organism evidence="1 2">
    <name type="scientific">Phaseolus coccineus</name>
    <name type="common">Scarlet runner bean</name>
    <name type="synonym">Phaseolus multiflorus</name>
    <dbReference type="NCBI Taxonomy" id="3886"/>
    <lineage>
        <taxon>Eukaryota</taxon>
        <taxon>Viridiplantae</taxon>
        <taxon>Streptophyta</taxon>
        <taxon>Embryophyta</taxon>
        <taxon>Tracheophyta</taxon>
        <taxon>Spermatophyta</taxon>
        <taxon>Magnoliopsida</taxon>
        <taxon>eudicotyledons</taxon>
        <taxon>Gunneridae</taxon>
        <taxon>Pentapetalae</taxon>
        <taxon>rosids</taxon>
        <taxon>fabids</taxon>
        <taxon>Fabales</taxon>
        <taxon>Fabaceae</taxon>
        <taxon>Papilionoideae</taxon>
        <taxon>50 kb inversion clade</taxon>
        <taxon>NPAAA clade</taxon>
        <taxon>indigoferoid/millettioid clade</taxon>
        <taxon>Phaseoleae</taxon>
        <taxon>Phaseolus</taxon>
    </lineage>
</organism>
<proteinExistence type="predicted"/>
<protein>
    <submittedName>
        <fullName evidence="1">Uncharacterized protein</fullName>
    </submittedName>
</protein>
<evidence type="ECO:0000313" key="1">
    <source>
        <dbReference type="EMBL" id="KAK7354707.1"/>
    </source>
</evidence>
<name>A0AAN9R0H1_PHACN</name>
<gene>
    <name evidence="1" type="ORF">VNO80_20174</name>
</gene>
<dbReference type="EMBL" id="JAYMYR010000007">
    <property type="protein sequence ID" value="KAK7354707.1"/>
    <property type="molecule type" value="Genomic_DNA"/>
</dbReference>
<comment type="caution">
    <text evidence="1">The sequence shown here is derived from an EMBL/GenBank/DDBJ whole genome shotgun (WGS) entry which is preliminary data.</text>
</comment>
<reference evidence="1 2" key="1">
    <citation type="submission" date="2024-01" db="EMBL/GenBank/DDBJ databases">
        <title>The genomes of 5 underutilized Papilionoideae crops provide insights into root nodulation and disease resistanc.</title>
        <authorList>
            <person name="Jiang F."/>
        </authorList>
    </citation>
    <scope>NUCLEOTIDE SEQUENCE [LARGE SCALE GENOMIC DNA]</scope>
    <source>
        <strain evidence="1">JINMINGXINNONG_FW02</strain>
        <tissue evidence="1">Leaves</tissue>
    </source>
</reference>
<dbReference type="Proteomes" id="UP001374584">
    <property type="component" value="Unassembled WGS sequence"/>
</dbReference>
<accession>A0AAN9R0H1</accession>
<keyword evidence="2" id="KW-1185">Reference proteome</keyword>
<dbReference type="AlphaFoldDB" id="A0AAN9R0H1"/>
<sequence>MALIVQKKHPNAAFVSSFLFIFKFKTSKKSSAPLPHCTLTLQPKTQTHHYLSASAINLGFSNSESSPPQDAM</sequence>